<dbReference type="Proteomes" id="UP000658754">
    <property type="component" value="Unassembled WGS sequence"/>
</dbReference>
<keyword evidence="2" id="KW-0238">DNA-binding</keyword>
<proteinExistence type="predicted"/>
<gene>
    <name evidence="7" type="ORF">GCM10007175_25950</name>
</gene>
<dbReference type="PANTHER" id="PTHR30461:SF2">
    <property type="entry name" value="SERINE RECOMBINASE PINE-RELATED"/>
    <property type="match status" value="1"/>
</dbReference>
<evidence type="ECO:0000313" key="7">
    <source>
        <dbReference type="EMBL" id="GGI87530.1"/>
    </source>
</evidence>
<feature type="compositionally biased region" description="Low complexity" evidence="5">
    <location>
        <begin position="162"/>
        <end position="172"/>
    </location>
</feature>
<dbReference type="Pfam" id="PF00239">
    <property type="entry name" value="Resolvase"/>
    <property type="match status" value="2"/>
</dbReference>
<feature type="domain" description="Resolvase/invertase-type recombinase catalytic" evidence="6">
    <location>
        <begin position="55"/>
        <end position="106"/>
    </location>
</feature>
<accession>A0ABQ2CHA0</accession>
<keyword evidence="3" id="KW-0233">DNA recombination</keyword>
<dbReference type="SMART" id="SM00857">
    <property type="entry name" value="Resolvase"/>
    <property type="match status" value="1"/>
</dbReference>
<comment type="caution">
    <text evidence="7">The sequence shown here is derived from an EMBL/GenBank/DDBJ whole genome shotgun (WGS) entry which is preliminary data.</text>
</comment>
<evidence type="ECO:0000256" key="1">
    <source>
        <dbReference type="ARBA" id="ARBA00022908"/>
    </source>
</evidence>
<dbReference type="SUPFAM" id="SSF53041">
    <property type="entry name" value="Resolvase-like"/>
    <property type="match status" value="1"/>
</dbReference>
<keyword evidence="1" id="KW-0229">DNA integration</keyword>
<evidence type="ECO:0000313" key="8">
    <source>
        <dbReference type="Proteomes" id="UP000658754"/>
    </source>
</evidence>
<feature type="domain" description="Resolvase/invertase-type recombinase catalytic" evidence="6">
    <location>
        <begin position="4"/>
        <end position="48"/>
    </location>
</feature>
<evidence type="ECO:0000256" key="4">
    <source>
        <dbReference type="PROSITE-ProRule" id="PRU10137"/>
    </source>
</evidence>
<evidence type="ECO:0000259" key="6">
    <source>
        <dbReference type="PROSITE" id="PS51736"/>
    </source>
</evidence>
<dbReference type="PROSITE" id="PS00397">
    <property type="entry name" value="RECOMBINASES_1"/>
    <property type="match status" value="1"/>
</dbReference>
<dbReference type="EMBL" id="BMKV01000004">
    <property type="protein sequence ID" value="GGI87530.1"/>
    <property type="molecule type" value="Genomic_DNA"/>
</dbReference>
<dbReference type="PANTHER" id="PTHR30461">
    <property type="entry name" value="DNA-INVERTASE FROM LAMBDOID PROPHAGE"/>
    <property type="match status" value="1"/>
</dbReference>
<dbReference type="InterPro" id="IPR050639">
    <property type="entry name" value="SSR_resolvase"/>
</dbReference>
<organism evidence="7 8">
    <name type="scientific">Pseudarthrobacter scleromae</name>
    <dbReference type="NCBI Taxonomy" id="158897"/>
    <lineage>
        <taxon>Bacteria</taxon>
        <taxon>Bacillati</taxon>
        <taxon>Actinomycetota</taxon>
        <taxon>Actinomycetes</taxon>
        <taxon>Micrococcales</taxon>
        <taxon>Micrococcaceae</taxon>
        <taxon>Pseudarthrobacter</taxon>
    </lineage>
</organism>
<evidence type="ECO:0000256" key="2">
    <source>
        <dbReference type="ARBA" id="ARBA00023125"/>
    </source>
</evidence>
<sequence length="218" mass="23432">MAAHRIGYVRVSTRDQNLDLQLAAFRGAGCDRVFEDTMSGTKAGRPGLAGGLNRRGIGFVSLTDSIDTTTASGRFFFIVMASLAQMERELMVERTQAGLQAAREQGRLGGRKRIMTEAKIRSARQLPSQGTTSTVLCTRPVLFTAAARCRRHTCRSAGTLGAPGRRSGASSGTQPRLWDGGRPRLGRRVDRCRSDGYAPVRPAPIVTGISPGSVLPFP</sequence>
<dbReference type="CDD" id="cd03768">
    <property type="entry name" value="SR_ResInv"/>
    <property type="match status" value="1"/>
</dbReference>
<protein>
    <recommendedName>
        <fullName evidence="6">Resolvase/invertase-type recombinase catalytic domain-containing protein</fullName>
    </recommendedName>
</protein>
<dbReference type="InterPro" id="IPR036162">
    <property type="entry name" value="Resolvase-like_N_sf"/>
</dbReference>
<evidence type="ECO:0000256" key="5">
    <source>
        <dbReference type="SAM" id="MobiDB-lite"/>
    </source>
</evidence>
<reference evidence="8" key="1">
    <citation type="journal article" date="2019" name="Int. J. Syst. Evol. Microbiol.">
        <title>The Global Catalogue of Microorganisms (GCM) 10K type strain sequencing project: providing services to taxonomists for standard genome sequencing and annotation.</title>
        <authorList>
            <consortium name="The Broad Institute Genomics Platform"/>
            <consortium name="The Broad Institute Genome Sequencing Center for Infectious Disease"/>
            <person name="Wu L."/>
            <person name="Ma J."/>
        </authorList>
    </citation>
    <scope>NUCLEOTIDE SEQUENCE [LARGE SCALE GENOMIC DNA]</scope>
    <source>
        <strain evidence="8">CGMCC 1.3601</strain>
    </source>
</reference>
<dbReference type="Gene3D" id="3.40.50.1390">
    <property type="entry name" value="Resolvase, N-terminal catalytic domain"/>
    <property type="match status" value="2"/>
</dbReference>
<name>A0ABQ2CHA0_9MICC</name>
<feature type="region of interest" description="Disordered" evidence="5">
    <location>
        <begin position="157"/>
        <end position="189"/>
    </location>
</feature>
<feature type="active site" description="O-(5'-phospho-DNA)-serine intermediate" evidence="4">
    <location>
        <position position="12"/>
    </location>
</feature>
<feature type="compositionally biased region" description="Basic and acidic residues" evidence="5">
    <location>
        <begin position="179"/>
        <end position="189"/>
    </location>
</feature>
<evidence type="ECO:0000256" key="3">
    <source>
        <dbReference type="ARBA" id="ARBA00023172"/>
    </source>
</evidence>
<dbReference type="InterPro" id="IPR006119">
    <property type="entry name" value="Resolv_N"/>
</dbReference>
<dbReference type="InterPro" id="IPR006118">
    <property type="entry name" value="Recombinase_CS"/>
</dbReference>
<keyword evidence="8" id="KW-1185">Reference proteome</keyword>
<dbReference type="PROSITE" id="PS51736">
    <property type="entry name" value="RECOMBINASES_3"/>
    <property type="match status" value="2"/>
</dbReference>